<evidence type="ECO:0000313" key="4">
    <source>
        <dbReference type="EMBL" id="KDA01797.1"/>
    </source>
</evidence>
<evidence type="ECO:0000256" key="1">
    <source>
        <dbReference type="PIRSR" id="PIRSR640198-1"/>
    </source>
</evidence>
<name>A0A059G4M3_9PROT</name>
<feature type="domain" description="Fido" evidence="3">
    <location>
        <begin position="233"/>
        <end position="383"/>
    </location>
</feature>
<reference evidence="4 5" key="1">
    <citation type="journal article" date="2014" name="Antonie Van Leeuwenhoek">
        <title>Hyphomonas beringensis sp. nov. and Hyphomonas chukchiensis sp. nov., isolated from surface seawater of the Bering Sea and Chukchi Sea.</title>
        <authorList>
            <person name="Li C."/>
            <person name="Lai Q."/>
            <person name="Li G."/>
            <person name="Dong C."/>
            <person name="Wang J."/>
            <person name="Liao Y."/>
            <person name="Shao Z."/>
        </authorList>
    </citation>
    <scope>NUCLEOTIDE SEQUENCE [LARGE SCALE GENOMIC DNA]</scope>
    <source>
        <strain evidence="4 5">SCH89</strain>
    </source>
</reference>
<dbReference type="InterPro" id="IPR036597">
    <property type="entry name" value="Fido-like_dom_sf"/>
</dbReference>
<dbReference type="InterPro" id="IPR040198">
    <property type="entry name" value="Fido_containing"/>
</dbReference>
<evidence type="ECO:0000313" key="5">
    <source>
        <dbReference type="Proteomes" id="UP000024942"/>
    </source>
</evidence>
<proteinExistence type="predicted"/>
<keyword evidence="2" id="KW-0547">Nucleotide-binding</keyword>
<keyword evidence="2" id="KW-0067">ATP-binding</keyword>
<dbReference type="Proteomes" id="UP000024942">
    <property type="component" value="Unassembled WGS sequence"/>
</dbReference>
<dbReference type="Gene3D" id="1.10.3290.10">
    <property type="entry name" value="Fido-like domain"/>
    <property type="match status" value="1"/>
</dbReference>
<dbReference type="PATRIC" id="fig|1280953.3.peg.2722"/>
<dbReference type="EMBL" id="ARYL01000021">
    <property type="protein sequence ID" value="KDA01797.1"/>
    <property type="molecule type" value="Genomic_DNA"/>
</dbReference>
<dbReference type="InterPro" id="IPR003812">
    <property type="entry name" value="Fido"/>
</dbReference>
<feature type="active site" evidence="1">
    <location>
        <position position="320"/>
    </location>
</feature>
<dbReference type="GO" id="GO:0005524">
    <property type="term" value="F:ATP binding"/>
    <property type="evidence" value="ECO:0007669"/>
    <property type="project" value="UniProtKB-KW"/>
</dbReference>
<evidence type="ECO:0000256" key="2">
    <source>
        <dbReference type="PIRSR" id="PIRSR640198-2"/>
    </source>
</evidence>
<gene>
    <name evidence="4" type="ORF">HOC_13534</name>
</gene>
<keyword evidence="5" id="KW-1185">Reference proteome</keyword>
<dbReference type="AlphaFoldDB" id="A0A059G4M3"/>
<evidence type="ECO:0000259" key="3">
    <source>
        <dbReference type="PROSITE" id="PS51459"/>
    </source>
</evidence>
<dbReference type="Pfam" id="PF02661">
    <property type="entry name" value="Fic"/>
    <property type="match status" value="1"/>
</dbReference>
<accession>A0A059G4M3</accession>
<organism evidence="4 5">
    <name type="scientific">Hyphomonas oceanitis SCH89</name>
    <dbReference type="NCBI Taxonomy" id="1280953"/>
    <lineage>
        <taxon>Bacteria</taxon>
        <taxon>Pseudomonadati</taxon>
        <taxon>Pseudomonadota</taxon>
        <taxon>Alphaproteobacteria</taxon>
        <taxon>Hyphomonadales</taxon>
        <taxon>Hyphomonadaceae</taxon>
        <taxon>Hyphomonas</taxon>
    </lineage>
</organism>
<dbReference type="PANTHER" id="PTHR13504:SF38">
    <property type="entry name" value="FIDO DOMAIN-CONTAINING PROTEIN"/>
    <property type="match status" value="1"/>
</dbReference>
<sequence>MVPEDTQPVGYAALIAAYDLFIPPPHLLSAFRADYRVVEVPDWTVYTKRHAPEPSLAGHLTFALKYEGVDLLVLKSLFRAVGPGAIEEFVTAAPTSQYARRAWFLYEWLLGEAVDLPDALTGNYVDAIDETQQLAGRSRNSRRHRVRDNLPGTPAFCPLVFRTADIEALLKLDLKTEAAAAIGSVPGDMITRAAAFLLLNDSRASYAIEGESPPQDRIQRWGAAIGQAGGRSLSHAELLRLQELVLGDTRFVHKGYRNEGGFVGTHDRVTRAPIPDHVSARPEDLPALMDGLLAFDDQYASSMDAIVAASVLAFGFVYIHPFEDGNGRLHRYLIHHVLARAGFNPPGLVFPISSAILERIEAYRRVLESHSRRILPFVDWRATPAGNVDVQNDTSDLYRYFDATPHAEFLMSCVRQTIETDLPREVAFLRSYDRFKAGVEALVEMPDKTIDLLYHFLSQNDGRLSKRAREGEFALLTAPEVEKVESVYSEAFGGD</sequence>
<dbReference type="eggNOG" id="COG3177">
    <property type="taxonomic scope" value="Bacteria"/>
</dbReference>
<feature type="binding site" evidence="2">
    <location>
        <begin position="324"/>
        <end position="331"/>
    </location>
    <ligand>
        <name>ATP</name>
        <dbReference type="ChEBI" id="CHEBI:30616"/>
    </ligand>
</feature>
<comment type="caution">
    <text evidence="4">The sequence shown here is derived from an EMBL/GenBank/DDBJ whole genome shotgun (WGS) entry which is preliminary data.</text>
</comment>
<dbReference type="SUPFAM" id="SSF140931">
    <property type="entry name" value="Fic-like"/>
    <property type="match status" value="1"/>
</dbReference>
<protein>
    <submittedName>
        <fullName evidence="4">Filamentation induced by cAMP protein fic</fullName>
    </submittedName>
</protein>
<dbReference type="PROSITE" id="PS51459">
    <property type="entry name" value="FIDO"/>
    <property type="match status" value="1"/>
</dbReference>
<dbReference type="PANTHER" id="PTHR13504">
    <property type="entry name" value="FIDO DOMAIN-CONTAINING PROTEIN DDB_G0283145"/>
    <property type="match status" value="1"/>
</dbReference>